<reference evidence="16 17" key="1">
    <citation type="submission" date="2019-03" db="EMBL/GenBank/DDBJ databases">
        <title>Genomic Encyclopedia of Type Strains, Phase IV (KMG-IV): sequencing the most valuable type-strain genomes for metagenomic binning, comparative biology and taxonomic classification.</title>
        <authorList>
            <person name="Goeker M."/>
        </authorList>
    </citation>
    <scope>NUCLEOTIDE SEQUENCE [LARGE SCALE GENOMIC DNA]</scope>
    <source>
        <strain evidence="16 17">DSM 16998</strain>
    </source>
</reference>
<dbReference type="EMBL" id="SNXS01000016">
    <property type="protein sequence ID" value="TDP60410.1"/>
    <property type="molecule type" value="Genomic_DNA"/>
</dbReference>
<evidence type="ECO:0000256" key="3">
    <source>
        <dbReference type="ARBA" id="ARBA00022452"/>
    </source>
</evidence>
<keyword evidence="3 11" id="KW-1134">Transmembrane beta strand</keyword>
<dbReference type="InterPro" id="IPR000531">
    <property type="entry name" value="Beta-barrel_TonB"/>
</dbReference>
<dbReference type="InParanoid" id="A0A4R6QDM3"/>
<dbReference type="Pfam" id="PF00593">
    <property type="entry name" value="TonB_dep_Rec_b-barrel"/>
    <property type="match status" value="1"/>
</dbReference>
<dbReference type="Proteomes" id="UP000295361">
    <property type="component" value="Unassembled WGS sequence"/>
</dbReference>
<keyword evidence="13" id="KW-0732">Signal</keyword>
<keyword evidence="9 11" id="KW-0472">Membrane</keyword>
<feature type="chain" id="PRO_5021033828" evidence="13">
    <location>
        <begin position="37"/>
        <end position="745"/>
    </location>
</feature>
<keyword evidence="5 11" id="KW-0812">Transmembrane</keyword>
<evidence type="ECO:0000256" key="13">
    <source>
        <dbReference type="SAM" id="SignalP"/>
    </source>
</evidence>
<evidence type="ECO:0000256" key="9">
    <source>
        <dbReference type="ARBA" id="ARBA00023136"/>
    </source>
</evidence>
<keyword evidence="6" id="KW-0408">Iron</keyword>
<evidence type="ECO:0000256" key="7">
    <source>
        <dbReference type="ARBA" id="ARBA00023065"/>
    </source>
</evidence>
<keyword evidence="17" id="KW-1185">Reference proteome</keyword>
<keyword evidence="8 12" id="KW-0798">TonB box</keyword>
<dbReference type="Pfam" id="PF07715">
    <property type="entry name" value="Plug"/>
    <property type="match status" value="1"/>
</dbReference>
<evidence type="ECO:0000259" key="15">
    <source>
        <dbReference type="Pfam" id="PF07715"/>
    </source>
</evidence>
<evidence type="ECO:0000256" key="5">
    <source>
        <dbReference type="ARBA" id="ARBA00022692"/>
    </source>
</evidence>
<keyword evidence="10 11" id="KW-0998">Cell outer membrane</keyword>
<evidence type="ECO:0000256" key="1">
    <source>
        <dbReference type="ARBA" id="ARBA00004571"/>
    </source>
</evidence>
<evidence type="ECO:0000259" key="14">
    <source>
        <dbReference type="Pfam" id="PF00593"/>
    </source>
</evidence>
<feature type="domain" description="TonB-dependent receptor plug" evidence="15">
    <location>
        <begin position="63"/>
        <end position="169"/>
    </location>
</feature>
<dbReference type="InterPro" id="IPR012910">
    <property type="entry name" value="Plug_dom"/>
</dbReference>
<gene>
    <name evidence="16" type="ORF">DES47_1169</name>
</gene>
<evidence type="ECO:0000256" key="8">
    <source>
        <dbReference type="ARBA" id="ARBA00023077"/>
    </source>
</evidence>
<keyword evidence="16" id="KW-0675">Receptor</keyword>
<comment type="similarity">
    <text evidence="11 12">Belongs to the TonB-dependent receptor family.</text>
</comment>
<proteinExistence type="inferred from homology"/>
<dbReference type="Gene3D" id="2.40.170.20">
    <property type="entry name" value="TonB-dependent receptor, beta-barrel domain"/>
    <property type="match status" value="1"/>
</dbReference>
<feature type="domain" description="TonB-dependent receptor-like beta-barrel" evidence="14">
    <location>
        <begin position="301"/>
        <end position="703"/>
    </location>
</feature>
<comment type="caution">
    <text evidence="16">The sequence shown here is derived from an EMBL/GenBank/DDBJ whole genome shotgun (WGS) entry which is preliminary data.</text>
</comment>
<evidence type="ECO:0000256" key="4">
    <source>
        <dbReference type="ARBA" id="ARBA00022496"/>
    </source>
</evidence>
<evidence type="ECO:0000313" key="17">
    <source>
        <dbReference type="Proteomes" id="UP000295361"/>
    </source>
</evidence>
<dbReference type="PANTHER" id="PTHR32552:SF81">
    <property type="entry name" value="TONB-DEPENDENT OUTER MEMBRANE RECEPTOR"/>
    <property type="match status" value="1"/>
</dbReference>
<dbReference type="SUPFAM" id="SSF56935">
    <property type="entry name" value="Porins"/>
    <property type="match status" value="1"/>
</dbReference>
<keyword evidence="7" id="KW-0406">Ion transport</keyword>
<feature type="signal peptide" evidence="13">
    <location>
        <begin position="1"/>
        <end position="36"/>
    </location>
</feature>
<dbReference type="InterPro" id="IPR036942">
    <property type="entry name" value="Beta-barrel_TonB_sf"/>
</dbReference>
<dbReference type="AlphaFoldDB" id="A0A4R6QDM3"/>
<evidence type="ECO:0000313" key="16">
    <source>
        <dbReference type="EMBL" id="TDP60410.1"/>
    </source>
</evidence>
<evidence type="ECO:0000256" key="2">
    <source>
        <dbReference type="ARBA" id="ARBA00022448"/>
    </source>
</evidence>
<keyword evidence="4" id="KW-0410">Iron transport</keyword>
<evidence type="ECO:0000256" key="6">
    <source>
        <dbReference type="ARBA" id="ARBA00023004"/>
    </source>
</evidence>
<accession>A0A4R6QDM3</accession>
<dbReference type="GO" id="GO:0009279">
    <property type="term" value="C:cell outer membrane"/>
    <property type="evidence" value="ECO:0007669"/>
    <property type="project" value="UniProtKB-SubCell"/>
</dbReference>
<evidence type="ECO:0000256" key="10">
    <source>
        <dbReference type="ARBA" id="ARBA00023237"/>
    </source>
</evidence>
<comment type="subcellular location">
    <subcellularLocation>
        <location evidence="1 11">Cell outer membrane</location>
        <topology evidence="1 11">Multi-pass membrane protein</topology>
    </subcellularLocation>
</comment>
<dbReference type="PANTHER" id="PTHR32552">
    <property type="entry name" value="FERRICHROME IRON RECEPTOR-RELATED"/>
    <property type="match status" value="1"/>
</dbReference>
<evidence type="ECO:0000256" key="12">
    <source>
        <dbReference type="RuleBase" id="RU003357"/>
    </source>
</evidence>
<keyword evidence="2 11" id="KW-0813">Transport</keyword>
<dbReference type="GO" id="GO:0006826">
    <property type="term" value="P:iron ion transport"/>
    <property type="evidence" value="ECO:0007669"/>
    <property type="project" value="UniProtKB-KW"/>
</dbReference>
<protein>
    <submittedName>
        <fullName evidence="16">Iron complex outermembrane receptor protein</fullName>
    </submittedName>
</protein>
<organism evidence="16 17">
    <name type="scientific">Roseateles toxinivorans</name>
    <dbReference type="NCBI Taxonomy" id="270368"/>
    <lineage>
        <taxon>Bacteria</taxon>
        <taxon>Pseudomonadati</taxon>
        <taxon>Pseudomonadota</taxon>
        <taxon>Betaproteobacteria</taxon>
        <taxon>Burkholderiales</taxon>
        <taxon>Sphaerotilaceae</taxon>
        <taxon>Roseateles</taxon>
    </lineage>
</organism>
<dbReference type="PROSITE" id="PS52016">
    <property type="entry name" value="TONB_DEPENDENT_REC_3"/>
    <property type="match status" value="1"/>
</dbReference>
<name>A0A4R6QDM3_9BURK</name>
<dbReference type="InterPro" id="IPR039426">
    <property type="entry name" value="TonB-dep_rcpt-like"/>
</dbReference>
<evidence type="ECO:0000256" key="11">
    <source>
        <dbReference type="PROSITE-ProRule" id="PRU01360"/>
    </source>
</evidence>
<dbReference type="OrthoDB" id="8538693at2"/>
<sequence>MKQSEFTQTPLAAAMGVTFGTIFLLMAGGASSPALAQTQVQVQPDAVLPQITITARKRTERAIDVPLSISVLSGDELADRGAIRLSEAAVPNVVFLGPENNALPSFSVRGVQSQNRSNIGFDSGVGVYVDGIYMGRSAAFNLETFDIERVEFLRGPQGTLFGKNSIAGAISVVTREPSKRLEGSASVDLGTDNLRRLSGYVSAPLGSEAVRGSLAVYSGKRDGYMNNLATGSRAGDEDMSSARAKVLLKPSANLEITIAADYLKDKSVAPSSHIVSGYGFVAGSDDFSSNVDLQALANRTVQGVGGIVNYDFGNGLALTSITSVRKVDTNRTSDTDAGPINIVASANTSSQEQWSQEFRIASTGKSAVDFVAGVYLYEQKAKGSSKSTFGPAAPVFAPIRSTTGNTFGDINSKTAAVFGNVDWNVSKSLTLTGGLRYTREKKDLAYQQVVTFPAFLGSSIPLEHDSLSTNNVTPLVSARWRLDRDAIVYATYSKGFRSGGWNVDNITAGGPTNFRQTRFTDESMANYEIGAKGSLMGGNLNLGAAVYRMDYDDIQVTQQVAVLGGGGAVVGIVTNGGKARSQGFELEATMRPVSGLRLSGGVGYADAKYTDYVDTRSGAPVSFNGNKLNNAPRLTSNASVAYTLPLAIGALTLRVDARHTDGYFTGRENLATDRVPGYDLFGARVSLASESGRWEVTLYSNNLFDKRYIVAQGSAGFAAPVGAGTNQTVSYGRPRAFGIVGTLAF</sequence>
<dbReference type="RefSeq" id="WP_133703907.1">
    <property type="nucleotide sequence ID" value="NZ_SNXS01000016.1"/>
</dbReference>